<keyword evidence="3" id="KW-1185">Reference proteome</keyword>
<feature type="compositionally biased region" description="Polar residues" evidence="1">
    <location>
        <begin position="47"/>
        <end position="57"/>
    </location>
</feature>
<dbReference type="InterPro" id="IPR031947">
    <property type="entry name" value="Headcase_mid"/>
</dbReference>
<dbReference type="Pfam" id="PF16002">
    <property type="entry name" value="Headcase"/>
    <property type="match status" value="1"/>
</dbReference>
<sequence>MPIKPKSLSNNVSSSSSASVAATNTKATTDGKMKRRRKKSGPPLSLCTKNSADVSIFNNNNNDAGSNDSNRNSPADPALGPRMRSRTLSLGSAAGLFANGHSGSAFGRLTKRSGGCASESDFFNENELNSSGSIFRRRDSLSALYASLPRWKRNGIHIKMEDDCPQGNDETRIFVLTSLGDKKMREMSCVLCRNSMVVYDRYPLTDGTFFLSPINHANFGIRVTHDGREGYLLAVCVHCLENASHYACCRCGNRDWFPGDRLILGTLYTFDVLASKTCCQPTCENCHKAMPLPATPRCFSSFSDPTPCPFCGFADLHFARRLDTVKYIQTVSG</sequence>
<dbReference type="PANTHER" id="PTHR13425">
    <property type="entry name" value="HEADCASE PROTEIN"/>
    <property type="match status" value="1"/>
</dbReference>
<evidence type="ECO:0000313" key="4">
    <source>
        <dbReference type="WBParaSite" id="nRc.2.0.1.t21798-RA"/>
    </source>
</evidence>
<dbReference type="AlphaFoldDB" id="A0A915J7S2"/>
<protein>
    <submittedName>
        <fullName evidence="4">Headcase middle domain-containing protein</fullName>
    </submittedName>
</protein>
<feature type="compositionally biased region" description="Low complexity" evidence="1">
    <location>
        <begin position="1"/>
        <end position="28"/>
    </location>
</feature>
<evidence type="ECO:0000259" key="2">
    <source>
        <dbReference type="Pfam" id="PF16002"/>
    </source>
</evidence>
<feature type="domain" description="Headcase middle" evidence="2">
    <location>
        <begin position="129"/>
        <end position="320"/>
    </location>
</feature>
<name>A0A915J7S2_ROMCU</name>
<reference evidence="4" key="1">
    <citation type="submission" date="2022-11" db="UniProtKB">
        <authorList>
            <consortium name="WormBaseParasite"/>
        </authorList>
    </citation>
    <scope>IDENTIFICATION</scope>
</reference>
<dbReference type="WBParaSite" id="nRc.2.0.1.t21798-RA">
    <property type="protein sequence ID" value="nRc.2.0.1.t21798-RA"/>
    <property type="gene ID" value="nRc.2.0.1.g21798"/>
</dbReference>
<dbReference type="Proteomes" id="UP000887565">
    <property type="component" value="Unplaced"/>
</dbReference>
<proteinExistence type="predicted"/>
<feature type="region of interest" description="Disordered" evidence="1">
    <location>
        <begin position="1"/>
        <end position="83"/>
    </location>
</feature>
<evidence type="ECO:0000256" key="1">
    <source>
        <dbReference type="SAM" id="MobiDB-lite"/>
    </source>
</evidence>
<organism evidence="3 4">
    <name type="scientific">Romanomermis culicivorax</name>
    <name type="common">Nematode worm</name>
    <dbReference type="NCBI Taxonomy" id="13658"/>
    <lineage>
        <taxon>Eukaryota</taxon>
        <taxon>Metazoa</taxon>
        <taxon>Ecdysozoa</taxon>
        <taxon>Nematoda</taxon>
        <taxon>Enoplea</taxon>
        <taxon>Dorylaimia</taxon>
        <taxon>Mermithida</taxon>
        <taxon>Mermithoidea</taxon>
        <taxon>Mermithidae</taxon>
        <taxon>Romanomermis</taxon>
    </lineage>
</organism>
<evidence type="ECO:0000313" key="3">
    <source>
        <dbReference type="Proteomes" id="UP000887565"/>
    </source>
</evidence>
<accession>A0A915J7S2</accession>
<dbReference type="InterPro" id="IPR026066">
    <property type="entry name" value="Headcase"/>
</dbReference>
<dbReference type="PANTHER" id="PTHR13425:SF3">
    <property type="entry name" value="HEADCASE PROTEIN HOMOLOG"/>
    <property type="match status" value="1"/>
</dbReference>
<feature type="compositionally biased region" description="Low complexity" evidence="1">
    <location>
        <begin position="58"/>
        <end position="73"/>
    </location>
</feature>